<keyword evidence="2" id="KW-1185">Reference proteome</keyword>
<sequence length="288" mass="33283">MPMREQEYRVTFNESRTFGVEIEFFGITAPKALAALNEAGINVHHETYNHTTRRHWKLIYDVSVNNKGTGLTRGGHELVSPILKGREGLKELKAVMNALGKAGAKVDRTCGLHVHHDVTDYQVENFVNLYAIYYKFENYMDAILPPSRRGNGNRYCRGFNAEELKALLAAKTLNDINRVMFNRYKKLNFQAYYRHNTIEFRQHGGTHEAEKAVNWVVFTQALVERAKGGKMRIAKGDWDRDAHTSIDHERRLRRILFGDVTRDSLKTEYGQAFKYQMKRREHFASVAA</sequence>
<dbReference type="EMBL" id="FOOX01000020">
    <property type="protein sequence ID" value="SFH23270.1"/>
    <property type="molecule type" value="Genomic_DNA"/>
</dbReference>
<accession>A0A1I2YC55</accession>
<reference evidence="2" key="1">
    <citation type="submission" date="2016-10" db="EMBL/GenBank/DDBJ databases">
        <authorList>
            <person name="Varghese N."/>
            <person name="Submissions S."/>
        </authorList>
    </citation>
    <scope>NUCLEOTIDE SEQUENCE [LARGE SCALE GENOMIC DNA]</scope>
    <source>
        <strain evidence="2">DSM 17038</strain>
    </source>
</reference>
<dbReference type="Proteomes" id="UP000199337">
    <property type="component" value="Unassembled WGS sequence"/>
</dbReference>
<organism evidence="1 2">
    <name type="scientific">Desulfotruncus arcticus DSM 17038</name>
    <dbReference type="NCBI Taxonomy" id="1121424"/>
    <lineage>
        <taxon>Bacteria</taxon>
        <taxon>Bacillati</taxon>
        <taxon>Bacillota</taxon>
        <taxon>Clostridia</taxon>
        <taxon>Eubacteriales</taxon>
        <taxon>Desulfallaceae</taxon>
        <taxon>Desulfotruncus</taxon>
    </lineage>
</organism>
<evidence type="ECO:0000313" key="1">
    <source>
        <dbReference type="EMBL" id="SFH23270.1"/>
    </source>
</evidence>
<gene>
    <name evidence="1" type="ORF">SAMN05660649_04379</name>
</gene>
<protein>
    <submittedName>
        <fullName evidence="1">Putative amidoligase enzyme</fullName>
    </submittedName>
</protein>
<keyword evidence="1" id="KW-0436">Ligase</keyword>
<dbReference type="STRING" id="341036.SAMN05660649_04379"/>
<name>A0A1I2YC55_9FIRM</name>
<proteinExistence type="predicted"/>
<dbReference type="PANTHER" id="PTHR36847:SF1">
    <property type="entry name" value="AMIDOLIGASE ENZYME"/>
    <property type="match status" value="1"/>
</dbReference>
<dbReference type="RefSeq" id="WP_238456595.1">
    <property type="nucleotide sequence ID" value="NZ_FOOX01000020.1"/>
</dbReference>
<dbReference type="GO" id="GO:0016874">
    <property type="term" value="F:ligase activity"/>
    <property type="evidence" value="ECO:0007669"/>
    <property type="project" value="UniProtKB-KW"/>
</dbReference>
<dbReference type="AlphaFoldDB" id="A0A1I2YC55"/>
<dbReference type="Pfam" id="PF12224">
    <property type="entry name" value="Amidoligase_2"/>
    <property type="match status" value="1"/>
</dbReference>
<dbReference type="PANTHER" id="PTHR36847">
    <property type="entry name" value="AMIDOLIGASE ENZYME"/>
    <property type="match status" value="1"/>
</dbReference>
<evidence type="ECO:0000313" key="2">
    <source>
        <dbReference type="Proteomes" id="UP000199337"/>
    </source>
</evidence>
<dbReference type="InterPro" id="IPR022025">
    <property type="entry name" value="Amidoligase_2"/>
</dbReference>